<dbReference type="Pfam" id="PF08275">
    <property type="entry name" value="DNAG_N"/>
    <property type="match status" value="1"/>
</dbReference>
<evidence type="ECO:0000256" key="12">
    <source>
        <dbReference type="HAMAP-Rule" id="MF_00974"/>
    </source>
</evidence>
<keyword evidence="11 12" id="KW-0804">Transcription</keyword>
<dbReference type="PROSITE" id="PS50880">
    <property type="entry name" value="TOPRIM"/>
    <property type="match status" value="1"/>
</dbReference>
<dbReference type="GO" id="GO:0000428">
    <property type="term" value="C:DNA-directed RNA polymerase complex"/>
    <property type="evidence" value="ECO:0007669"/>
    <property type="project" value="UniProtKB-KW"/>
</dbReference>
<comment type="similarity">
    <text evidence="12 13">Belongs to the DnaG primase family.</text>
</comment>
<dbReference type="Pfam" id="PF13662">
    <property type="entry name" value="Toprim_4"/>
    <property type="match status" value="1"/>
</dbReference>
<dbReference type="InterPro" id="IPR006295">
    <property type="entry name" value="DNA_primase_DnaG"/>
</dbReference>
<comment type="subunit">
    <text evidence="12">Monomer. Interacts with DnaB.</text>
</comment>
<dbReference type="SMART" id="SM00766">
    <property type="entry name" value="DnaG_DnaB_bind"/>
    <property type="match status" value="1"/>
</dbReference>
<evidence type="ECO:0000256" key="10">
    <source>
        <dbReference type="ARBA" id="ARBA00023125"/>
    </source>
</evidence>
<gene>
    <name evidence="12 16" type="primary">dnaG</name>
    <name evidence="16" type="ORF">AB5J56_30375</name>
</gene>
<dbReference type="NCBIfam" id="TIGR01391">
    <property type="entry name" value="dnaG"/>
    <property type="match status" value="1"/>
</dbReference>
<dbReference type="AlphaFoldDB" id="A0AB39PI77"/>
<evidence type="ECO:0000256" key="9">
    <source>
        <dbReference type="ARBA" id="ARBA00022842"/>
    </source>
</evidence>
<dbReference type="GO" id="GO:0006269">
    <property type="term" value="P:DNA replication, synthesis of primer"/>
    <property type="evidence" value="ECO:0007669"/>
    <property type="project" value="UniProtKB-UniRule"/>
</dbReference>
<dbReference type="EC" id="2.7.7.101" evidence="12"/>
<evidence type="ECO:0000256" key="11">
    <source>
        <dbReference type="ARBA" id="ARBA00023163"/>
    </source>
</evidence>
<dbReference type="GO" id="GO:0005737">
    <property type="term" value="C:cytoplasm"/>
    <property type="evidence" value="ECO:0007669"/>
    <property type="project" value="TreeGrafter"/>
</dbReference>
<feature type="zinc finger region" description="CHC2-type" evidence="12 14">
    <location>
        <begin position="41"/>
        <end position="65"/>
    </location>
</feature>
<dbReference type="InterPro" id="IPR006171">
    <property type="entry name" value="TOPRIM_dom"/>
</dbReference>
<dbReference type="SUPFAM" id="SSF57783">
    <property type="entry name" value="Zinc beta-ribbon"/>
    <property type="match status" value="1"/>
</dbReference>
<dbReference type="GO" id="GO:1990077">
    <property type="term" value="C:primosome complex"/>
    <property type="evidence" value="ECO:0007669"/>
    <property type="project" value="UniProtKB-KW"/>
</dbReference>
<evidence type="ECO:0000256" key="4">
    <source>
        <dbReference type="ARBA" id="ARBA00022695"/>
    </source>
</evidence>
<dbReference type="Gene3D" id="3.40.1360.10">
    <property type="match status" value="1"/>
</dbReference>
<dbReference type="InterPro" id="IPR013264">
    <property type="entry name" value="DNAG_N"/>
</dbReference>
<dbReference type="PANTHER" id="PTHR30313">
    <property type="entry name" value="DNA PRIMASE"/>
    <property type="match status" value="1"/>
</dbReference>
<dbReference type="FunFam" id="3.40.1360.10:FF:000004">
    <property type="entry name" value="DNA primase"/>
    <property type="match status" value="1"/>
</dbReference>
<keyword evidence="7 12" id="KW-0863">Zinc-finger</keyword>
<dbReference type="InterPro" id="IPR037068">
    <property type="entry name" value="DNA_primase_core_N_sf"/>
</dbReference>
<keyword evidence="5 12" id="KW-0235">DNA replication</keyword>
<evidence type="ECO:0000313" key="16">
    <source>
        <dbReference type="EMBL" id="XDQ28729.1"/>
    </source>
</evidence>
<dbReference type="Pfam" id="PF10410">
    <property type="entry name" value="DnaB_bind"/>
    <property type="match status" value="1"/>
</dbReference>
<dbReference type="PANTHER" id="PTHR30313:SF2">
    <property type="entry name" value="DNA PRIMASE"/>
    <property type="match status" value="1"/>
</dbReference>
<evidence type="ECO:0000259" key="15">
    <source>
        <dbReference type="PROSITE" id="PS50880"/>
    </source>
</evidence>
<dbReference type="CDD" id="cd03364">
    <property type="entry name" value="TOPRIM_DnaG_primases"/>
    <property type="match status" value="1"/>
</dbReference>
<evidence type="ECO:0000256" key="6">
    <source>
        <dbReference type="ARBA" id="ARBA00022723"/>
    </source>
</evidence>
<evidence type="ECO:0000256" key="7">
    <source>
        <dbReference type="ARBA" id="ARBA00022771"/>
    </source>
</evidence>
<dbReference type="SMART" id="SM00400">
    <property type="entry name" value="ZnF_CHCC"/>
    <property type="match status" value="1"/>
</dbReference>
<comment type="domain">
    <text evidence="12">Contains an N-terminal zinc-binding domain, a central core domain that contains the primase activity, and a C-terminal DnaB-binding domain.</text>
</comment>
<dbReference type="EMBL" id="CP163435">
    <property type="protein sequence ID" value="XDQ28729.1"/>
    <property type="molecule type" value="Genomic_DNA"/>
</dbReference>
<dbReference type="InterPro" id="IPR002694">
    <property type="entry name" value="Znf_CHC2"/>
</dbReference>
<keyword evidence="4 12" id="KW-0548">Nucleotidyltransferase</keyword>
<comment type="cofactor">
    <cofactor evidence="12 13 14">
        <name>Zn(2+)</name>
        <dbReference type="ChEBI" id="CHEBI:29105"/>
    </cofactor>
    <text evidence="12 13 14">Binds 1 zinc ion per monomer.</text>
</comment>
<dbReference type="FunFam" id="3.90.980.10:FF:000001">
    <property type="entry name" value="DNA primase"/>
    <property type="match status" value="1"/>
</dbReference>
<dbReference type="Gene3D" id="3.90.580.10">
    <property type="entry name" value="Zinc finger, CHC2-type domain"/>
    <property type="match status" value="1"/>
</dbReference>
<dbReference type="InterPro" id="IPR034151">
    <property type="entry name" value="TOPRIM_DnaG_bac"/>
</dbReference>
<keyword evidence="1 12" id="KW-0240">DNA-directed RNA polymerase</keyword>
<dbReference type="Pfam" id="PF01807">
    <property type="entry name" value="Zn_ribbon_DnaG"/>
    <property type="match status" value="1"/>
</dbReference>
<dbReference type="GO" id="GO:0003677">
    <property type="term" value="F:DNA binding"/>
    <property type="evidence" value="ECO:0007669"/>
    <property type="project" value="UniProtKB-KW"/>
</dbReference>
<organism evidence="16">
    <name type="scientific">Streptomyces sp. R21</name>
    <dbReference type="NCBI Taxonomy" id="3238627"/>
    <lineage>
        <taxon>Bacteria</taxon>
        <taxon>Bacillati</taxon>
        <taxon>Actinomycetota</taxon>
        <taxon>Actinomycetes</taxon>
        <taxon>Kitasatosporales</taxon>
        <taxon>Streptomycetaceae</taxon>
        <taxon>Streptomyces</taxon>
    </lineage>
</organism>
<dbReference type="RefSeq" id="WP_369237055.1">
    <property type="nucleotide sequence ID" value="NZ_CP163435.1"/>
</dbReference>
<keyword evidence="6 12" id="KW-0479">Metal-binding</keyword>
<dbReference type="PIRSF" id="PIRSF002811">
    <property type="entry name" value="DnaG"/>
    <property type="match status" value="1"/>
</dbReference>
<dbReference type="InterPro" id="IPR036977">
    <property type="entry name" value="DNA_primase_Znf_CHC2"/>
</dbReference>
<accession>A0AB39PI77</accession>
<keyword evidence="8 12" id="KW-0862">Zinc</keyword>
<evidence type="ECO:0000256" key="5">
    <source>
        <dbReference type="ARBA" id="ARBA00022705"/>
    </source>
</evidence>
<evidence type="ECO:0000256" key="3">
    <source>
        <dbReference type="ARBA" id="ARBA00022679"/>
    </source>
</evidence>
<dbReference type="Gene3D" id="3.90.980.10">
    <property type="entry name" value="DNA primase, catalytic core, N-terminal domain"/>
    <property type="match status" value="1"/>
</dbReference>
<evidence type="ECO:0000256" key="8">
    <source>
        <dbReference type="ARBA" id="ARBA00022833"/>
    </source>
</evidence>
<dbReference type="FunFam" id="3.90.580.10:FF:000001">
    <property type="entry name" value="DNA primase"/>
    <property type="match status" value="1"/>
</dbReference>
<dbReference type="HAMAP" id="MF_00974">
    <property type="entry name" value="DNA_primase_DnaG"/>
    <property type="match status" value="1"/>
</dbReference>
<dbReference type="InterPro" id="IPR050219">
    <property type="entry name" value="DnaG_primase"/>
</dbReference>
<comment type="catalytic activity">
    <reaction evidence="12">
        <text>ssDNA + n NTP = ssDNA/pppN(pN)n-1 hybrid + (n-1) diphosphate.</text>
        <dbReference type="EC" id="2.7.7.101"/>
    </reaction>
</comment>
<dbReference type="SMART" id="SM00493">
    <property type="entry name" value="TOPRIM"/>
    <property type="match status" value="1"/>
</dbReference>
<evidence type="ECO:0000256" key="2">
    <source>
        <dbReference type="ARBA" id="ARBA00022515"/>
    </source>
</evidence>
<dbReference type="SUPFAM" id="SSF56731">
    <property type="entry name" value="DNA primase core"/>
    <property type="match status" value="1"/>
</dbReference>
<keyword evidence="10 12" id="KW-0238">DNA-binding</keyword>
<feature type="domain" description="Toprim" evidence="15">
    <location>
        <begin position="262"/>
        <end position="346"/>
    </location>
</feature>
<evidence type="ECO:0000256" key="1">
    <source>
        <dbReference type="ARBA" id="ARBA00022478"/>
    </source>
</evidence>
<dbReference type="InterPro" id="IPR013173">
    <property type="entry name" value="DNA_primase_DnaG_DnaB-bd_dom"/>
</dbReference>
<sequence>MAGRINDEDVKAVRDAVPIDAVVSEYLQLRNAGGGNLKGLCPFHDEKSPSFQVSPSKGLFHCFGCQEGGDTITFVMKVDHLTFSESVERLAAQAGITLRYEEGGYNPAHQRGERIRLVEAHKIAAQFYIEQLDTSSEADTGRKFLAERGFDQAAAAHFGVGYSPQGWDHLTRYLRGKGFTDKELLLSGLSQEGRRGPIDRFRGRLMWPIRDIGGEVVGFGARKLYESDNGPKYLNTPDTAIYKKSQVLYGIDLAKKDIAKASRAVVVEGYTDVMACHLAGVTTAIATCGTAFGTDHIKILRRLLMDNGSARVIFTFDGDAAGQKAALRAFEDDQKFAAETYIAIAPDGMDPCELRLAKGDEAVADLAEPRTPLFEFALRQIVLRYDLETPAGRAAALDEAAPIVARIKNSGAQHEVAVQLAGMLGILDTQFVVKRVGQLARWARDRGGKGPAPAGQRPQQAYEAARTSTGGPALTLRNPVFATERELLKLALQRPELVSPAFDAYGVDEFTAQPYAAVRQAIMDAGGAEYGVEDSQEYLVRVREAAPDDAVRAMVTELAVEAIMRKTVDETYAGVQLVAVRRRAVERRVRDVQGTLARVSAQGDPAQLAAVQNELWVLQQYDQALREQGATAL</sequence>
<reference evidence="16" key="1">
    <citation type="submission" date="2024-07" db="EMBL/GenBank/DDBJ databases">
        <authorList>
            <person name="Yu S.T."/>
        </authorList>
    </citation>
    <scope>NUCLEOTIDE SEQUENCE</scope>
    <source>
        <strain evidence="16">R21</strain>
    </source>
</reference>
<dbReference type="InterPro" id="IPR019475">
    <property type="entry name" value="DNA_primase_DnaB-bd"/>
</dbReference>
<keyword evidence="9" id="KW-0460">Magnesium</keyword>
<dbReference type="GO" id="GO:0008270">
    <property type="term" value="F:zinc ion binding"/>
    <property type="evidence" value="ECO:0007669"/>
    <property type="project" value="UniProtKB-UniRule"/>
</dbReference>
<dbReference type="Pfam" id="PF08278">
    <property type="entry name" value="DnaG_DnaB_bind"/>
    <property type="match status" value="1"/>
</dbReference>
<proteinExistence type="inferred from homology"/>
<dbReference type="GO" id="GO:0003899">
    <property type="term" value="F:DNA-directed RNA polymerase activity"/>
    <property type="evidence" value="ECO:0007669"/>
    <property type="project" value="UniProtKB-UniRule"/>
</dbReference>
<evidence type="ECO:0000256" key="13">
    <source>
        <dbReference type="PIRNR" id="PIRNR002811"/>
    </source>
</evidence>
<protein>
    <recommendedName>
        <fullName evidence="12 13">DNA primase</fullName>
        <ecNumber evidence="12">2.7.7.101</ecNumber>
    </recommendedName>
</protein>
<dbReference type="InterPro" id="IPR030846">
    <property type="entry name" value="DnaG_bac"/>
</dbReference>
<keyword evidence="3 12" id="KW-0808">Transferase</keyword>
<evidence type="ECO:0000256" key="14">
    <source>
        <dbReference type="PIRSR" id="PIRSR002811-1"/>
    </source>
</evidence>
<name>A0AB39PI77_9ACTN</name>
<comment type="function">
    <text evidence="12 13">RNA polymerase that catalyzes the synthesis of short RNA molecules used as primers for DNA polymerase during DNA replication.</text>
</comment>
<keyword evidence="2 12" id="KW-0639">Primosome</keyword>